<evidence type="ECO:0000256" key="4">
    <source>
        <dbReference type="ARBA" id="ARBA00022801"/>
    </source>
</evidence>
<reference evidence="8" key="3">
    <citation type="submission" date="2025-09" db="UniProtKB">
        <authorList>
            <consortium name="Ensembl"/>
        </authorList>
    </citation>
    <scope>IDENTIFICATION</scope>
</reference>
<feature type="region of interest" description="Disordered" evidence="5">
    <location>
        <begin position="713"/>
        <end position="734"/>
    </location>
</feature>
<dbReference type="Pfam" id="PF00728">
    <property type="entry name" value="Glyco_hydro_20"/>
    <property type="match status" value="1"/>
</dbReference>
<keyword evidence="6" id="KW-0472">Membrane</keyword>
<dbReference type="GO" id="GO:0005975">
    <property type="term" value="P:carbohydrate metabolic process"/>
    <property type="evidence" value="ECO:0007669"/>
    <property type="project" value="InterPro"/>
</dbReference>
<evidence type="ECO:0000256" key="2">
    <source>
        <dbReference type="ARBA" id="ARBA00006285"/>
    </source>
</evidence>
<feature type="region of interest" description="Disordered" evidence="5">
    <location>
        <begin position="376"/>
        <end position="407"/>
    </location>
</feature>
<gene>
    <name evidence="8" type="primary">LOC100229864</name>
</gene>
<evidence type="ECO:0000259" key="7">
    <source>
        <dbReference type="Pfam" id="PF00728"/>
    </source>
</evidence>
<feature type="compositionally biased region" description="Low complexity" evidence="5">
    <location>
        <begin position="460"/>
        <end position="471"/>
    </location>
</feature>
<comment type="similarity">
    <text evidence="2">Belongs to the glycosyl hydrolase 20 family.</text>
</comment>
<feature type="region of interest" description="Disordered" evidence="5">
    <location>
        <begin position="602"/>
        <end position="660"/>
    </location>
</feature>
<keyword evidence="4" id="KW-0378">Hydrolase</keyword>
<dbReference type="InterPro" id="IPR015883">
    <property type="entry name" value="Glyco_hydro_20_cat"/>
</dbReference>
<dbReference type="PANTHER" id="PTHR21040:SF5">
    <property type="entry name" value="BETA-N-ACETYLHEXOSAMINIDASE"/>
    <property type="match status" value="1"/>
</dbReference>
<dbReference type="SUPFAM" id="SSF51445">
    <property type="entry name" value="(Trans)glycosidases"/>
    <property type="match status" value="1"/>
</dbReference>
<dbReference type="PANTHER" id="PTHR21040">
    <property type="entry name" value="BCDNA.GH04120"/>
    <property type="match status" value="1"/>
</dbReference>
<dbReference type="InterPro" id="IPR038901">
    <property type="entry name" value="HEXDC-like"/>
</dbReference>
<name>A0A674HLI7_TAEGU</name>
<evidence type="ECO:0000313" key="8">
    <source>
        <dbReference type="Ensembl" id="ENSTGUP00000035111.1"/>
    </source>
</evidence>
<feature type="transmembrane region" description="Helical" evidence="6">
    <location>
        <begin position="71"/>
        <end position="89"/>
    </location>
</feature>
<dbReference type="CDD" id="cd06565">
    <property type="entry name" value="GH20_GcnA-like"/>
    <property type="match status" value="1"/>
</dbReference>
<feature type="domain" description="Glycoside hydrolase family 20 catalytic" evidence="7">
    <location>
        <begin position="172"/>
        <end position="346"/>
    </location>
</feature>
<dbReference type="AlphaFoldDB" id="A0A674HLI7"/>
<dbReference type="GO" id="GO:0004563">
    <property type="term" value="F:beta-N-acetylhexosaminidase activity"/>
    <property type="evidence" value="ECO:0007669"/>
    <property type="project" value="UniProtKB-EC"/>
</dbReference>
<feature type="region of interest" description="Disordered" evidence="5">
    <location>
        <begin position="434"/>
        <end position="473"/>
    </location>
</feature>
<keyword evidence="6" id="KW-1133">Transmembrane helix</keyword>
<dbReference type="InterPro" id="IPR017853">
    <property type="entry name" value="GH"/>
</dbReference>
<organism evidence="8 9">
    <name type="scientific">Taeniopygia guttata</name>
    <name type="common">Zebra finch</name>
    <name type="synonym">Poephila guttata</name>
    <dbReference type="NCBI Taxonomy" id="59729"/>
    <lineage>
        <taxon>Eukaryota</taxon>
        <taxon>Metazoa</taxon>
        <taxon>Chordata</taxon>
        <taxon>Craniata</taxon>
        <taxon>Vertebrata</taxon>
        <taxon>Euteleostomi</taxon>
        <taxon>Archelosauria</taxon>
        <taxon>Archosauria</taxon>
        <taxon>Dinosauria</taxon>
        <taxon>Saurischia</taxon>
        <taxon>Theropoda</taxon>
        <taxon>Coelurosauria</taxon>
        <taxon>Aves</taxon>
        <taxon>Neognathae</taxon>
        <taxon>Neoaves</taxon>
        <taxon>Telluraves</taxon>
        <taxon>Australaves</taxon>
        <taxon>Passeriformes</taxon>
        <taxon>Passeroidea</taxon>
        <taxon>Estrildidae</taxon>
        <taxon>Estrildinae</taxon>
        <taxon>Taeniopygia</taxon>
    </lineage>
</organism>
<keyword evidence="6" id="KW-0812">Transmembrane</keyword>
<evidence type="ECO:0000313" key="9">
    <source>
        <dbReference type="Proteomes" id="UP000007754"/>
    </source>
</evidence>
<evidence type="ECO:0000256" key="3">
    <source>
        <dbReference type="ARBA" id="ARBA00012663"/>
    </source>
</evidence>
<proteinExistence type="inferred from homology"/>
<dbReference type="FunCoup" id="A0A674HLI7">
    <property type="interactions" value="22"/>
</dbReference>
<dbReference type="Proteomes" id="UP000007754">
    <property type="component" value="Chromosome 14"/>
</dbReference>
<dbReference type="GeneTree" id="ENSGT00390000014852"/>
<sequence length="734" mass="78970">MGSRLAGGAAPMSPFSGCRAAPGRAAGHGTWGWAGSPALGSLRPLLAMEYPPSVSPEPLEMAFQRSHRLNLLRLVVLLLVALAGIKFLFRDSFTLELHKHVSKDSEFWGDTGDVVQDIIPQSQVLELPAAKITTLKQKQQVSRDVSATEMRLVHLDLKGAAPRVSYLEQVFPLLSQLGANGVLMEYEDMFPFKGELEILRSPYAYSEEDIERIQQLAEKHKLEVVPLVQTFGHVEFILKHEKYQHLREVERFPNSFNPHVPDTLALLKSLLSQVIEKHRRSSWIHIGADEVFHLGEGMDSKNWMSHNKGDVGTMYLKHIQEVLGFLTAQFWGLRVLMWDDMLRKISVGALRESGIARHVSPVVWFYAPDFEAEQIGTGTCRAPGGGGGIPPSPPQPPGAGGTGGSRLSRCRAVPHQVRGERLRGRLVRQRLQGHHGAGAGLDPAELPPEKPPQLAEGDAGRATAGPAALAGRRAHRLAEVRGVGPPPCPPGARRAALARRWLSLFLRYDHYSVLCELLPVSIPSLAICLQTLVNGEPPALPGSPQLPRPAGPLLLGRALGGLGGRGGRASLAQPWRCAEAGVSLMVTCPSLFCPFPRPPRGLHRRGKEEGPGSAGLGERAAGAERLRGQGRVPRCGNLPHGGAGSWAPEGEHPQGSGGGEVTAGGAVALVPLDLYFMGGNLPAVQLPIPGGPRAPKSPVPLQCHQGLVQPLPSEAPVWEPPQHGELWQQGAEAP</sequence>
<protein>
    <recommendedName>
        <fullName evidence="3">beta-N-acetylhexosaminidase</fullName>
        <ecNumber evidence="3">3.2.1.52</ecNumber>
    </recommendedName>
</protein>
<dbReference type="EC" id="3.2.1.52" evidence="3"/>
<dbReference type="Gene3D" id="3.20.20.80">
    <property type="entry name" value="Glycosidases"/>
    <property type="match status" value="1"/>
</dbReference>
<reference evidence="8" key="2">
    <citation type="submission" date="2025-08" db="UniProtKB">
        <authorList>
            <consortium name="Ensembl"/>
        </authorList>
    </citation>
    <scope>IDENTIFICATION</scope>
</reference>
<accession>A0A674HLI7</accession>
<reference evidence="8 9" key="1">
    <citation type="journal article" date="2010" name="Nature">
        <title>The genome of a songbird.</title>
        <authorList>
            <person name="Warren W.C."/>
            <person name="Clayton D.F."/>
            <person name="Ellegren H."/>
            <person name="Arnold A.P."/>
            <person name="Hillier L.W."/>
            <person name="Kunstner A."/>
            <person name="Searle S."/>
            <person name="White S."/>
            <person name="Vilella A.J."/>
            <person name="Fairley S."/>
            <person name="Heger A."/>
            <person name="Kong L."/>
            <person name="Ponting C.P."/>
            <person name="Jarvis E.D."/>
            <person name="Mello C.V."/>
            <person name="Minx P."/>
            <person name="Lovell P."/>
            <person name="Velho T.A."/>
            <person name="Ferris M."/>
            <person name="Balakrishnan C.N."/>
            <person name="Sinha S."/>
            <person name="Blatti C."/>
            <person name="London S.E."/>
            <person name="Li Y."/>
            <person name="Lin Y.C."/>
            <person name="George J."/>
            <person name="Sweedler J."/>
            <person name="Southey B."/>
            <person name="Gunaratne P."/>
            <person name="Watson M."/>
            <person name="Nam K."/>
            <person name="Backstrom N."/>
            <person name="Smeds L."/>
            <person name="Nabholz B."/>
            <person name="Itoh Y."/>
            <person name="Whitney O."/>
            <person name="Pfenning A.R."/>
            <person name="Howard J."/>
            <person name="Volker M."/>
            <person name="Skinner B.M."/>
            <person name="Griffin D.K."/>
            <person name="Ye L."/>
            <person name="McLaren W.M."/>
            <person name="Flicek P."/>
            <person name="Quesada V."/>
            <person name="Velasco G."/>
            <person name="Lopez-Otin C."/>
            <person name="Puente X.S."/>
            <person name="Olender T."/>
            <person name="Lancet D."/>
            <person name="Smit A.F."/>
            <person name="Hubley R."/>
            <person name="Konkel M.K."/>
            <person name="Walker J.A."/>
            <person name="Batzer M.A."/>
            <person name="Gu W."/>
            <person name="Pollock D.D."/>
            <person name="Chen L."/>
            <person name="Cheng Z."/>
            <person name="Eichler E.E."/>
            <person name="Stapley J."/>
            <person name="Slate J."/>
            <person name="Ekblom R."/>
            <person name="Birkhead T."/>
            <person name="Burke T."/>
            <person name="Burt D."/>
            <person name="Scharff C."/>
            <person name="Adam I."/>
            <person name="Richard H."/>
            <person name="Sultan M."/>
            <person name="Soldatov A."/>
            <person name="Lehrach H."/>
            <person name="Edwards S.V."/>
            <person name="Yang S.P."/>
            <person name="Li X."/>
            <person name="Graves T."/>
            <person name="Fulton L."/>
            <person name="Nelson J."/>
            <person name="Chinwalla A."/>
            <person name="Hou S."/>
            <person name="Mardis E.R."/>
            <person name="Wilson R.K."/>
        </authorList>
    </citation>
    <scope>NUCLEOTIDE SEQUENCE [LARGE SCALE GENOMIC DNA]</scope>
</reference>
<dbReference type="InParanoid" id="A0A674HLI7"/>
<keyword evidence="9" id="KW-1185">Reference proteome</keyword>
<comment type="catalytic activity">
    <reaction evidence="1">
        <text>Hydrolysis of terminal non-reducing N-acetyl-D-hexosamine residues in N-acetyl-beta-D-hexosaminides.</text>
        <dbReference type="EC" id="3.2.1.52"/>
    </reaction>
</comment>
<dbReference type="Ensembl" id="ENSTGUT00000031313.1">
    <property type="protein sequence ID" value="ENSTGUP00000035111.1"/>
    <property type="gene ID" value="ENSTGUG00000006312.2"/>
</dbReference>
<evidence type="ECO:0000256" key="1">
    <source>
        <dbReference type="ARBA" id="ARBA00001231"/>
    </source>
</evidence>
<evidence type="ECO:0000256" key="6">
    <source>
        <dbReference type="SAM" id="Phobius"/>
    </source>
</evidence>
<evidence type="ECO:0000256" key="5">
    <source>
        <dbReference type="SAM" id="MobiDB-lite"/>
    </source>
</evidence>